<dbReference type="AlphaFoldDB" id="A0A699Z494"/>
<dbReference type="Proteomes" id="UP000485058">
    <property type="component" value="Unassembled WGS sequence"/>
</dbReference>
<name>A0A699Z494_HAELA</name>
<evidence type="ECO:0000313" key="1">
    <source>
        <dbReference type="EMBL" id="GFH17393.1"/>
    </source>
</evidence>
<evidence type="ECO:0008006" key="3">
    <source>
        <dbReference type="Google" id="ProtNLM"/>
    </source>
</evidence>
<dbReference type="InterPro" id="IPR015943">
    <property type="entry name" value="WD40/YVTN_repeat-like_dom_sf"/>
</dbReference>
<keyword evidence="2" id="KW-1185">Reference proteome</keyword>
<dbReference type="SUPFAM" id="SSF50978">
    <property type="entry name" value="WD40 repeat-like"/>
    <property type="match status" value="1"/>
</dbReference>
<feature type="non-terminal residue" evidence="1">
    <location>
        <position position="129"/>
    </location>
</feature>
<gene>
    <name evidence="1" type="ORF">HaLaN_14023</name>
</gene>
<dbReference type="Gene3D" id="2.130.10.10">
    <property type="entry name" value="YVTN repeat-like/Quinoprotein amine dehydrogenase"/>
    <property type="match status" value="1"/>
</dbReference>
<sequence>MFDLRMNQVRWEANVKNGVCAVGFDRCDIQMNKFVVCCLEAQFHTFDARTQHPQKGFSSVTERVSAGSTVWGVSHLPQNREVMMISSGDGTLHLYKYHYPDQRKIKVGWLAAWQGQGHASALARGRLQA</sequence>
<protein>
    <recommendedName>
        <fullName evidence="3">WD_REPEATS_REGION domain-containing protein</fullName>
    </recommendedName>
</protein>
<organism evidence="1 2">
    <name type="scientific">Haematococcus lacustris</name>
    <name type="common">Green alga</name>
    <name type="synonym">Haematococcus pluvialis</name>
    <dbReference type="NCBI Taxonomy" id="44745"/>
    <lineage>
        <taxon>Eukaryota</taxon>
        <taxon>Viridiplantae</taxon>
        <taxon>Chlorophyta</taxon>
        <taxon>core chlorophytes</taxon>
        <taxon>Chlorophyceae</taxon>
        <taxon>CS clade</taxon>
        <taxon>Chlamydomonadales</taxon>
        <taxon>Haematococcaceae</taxon>
        <taxon>Haematococcus</taxon>
    </lineage>
</organism>
<reference evidence="1 2" key="1">
    <citation type="submission" date="2020-02" db="EMBL/GenBank/DDBJ databases">
        <title>Draft genome sequence of Haematococcus lacustris strain NIES-144.</title>
        <authorList>
            <person name="Morimoto D."/>
            <person name="Nakagawa S."/>
            <person name="Yoshida T."/>
            <person name="Sawayama S."/>
        </authorList>
    </citation>
    <scope>NUCLEOTIDE SEQUENCE [LARGE SCALE GENOMIC DNA]</scope>
    <source>
        <strain evidence="1 2">NIES-144</strain>
    </source>
</reference>
<proteinExistence type="predicted"/>
<comment type="caution">
    <text evidence="1">The sequence shown here is derived from an EMBL/GenBank/DDBJ whole genome shotgun (WGS) entry which is preliminary data.</text>
</comment>
<dbReference type="InterPro" id="IPR036322">
    <property type="entry name" value="WD40_repeat_dom_sf"/>
</dbReference>
<evidence type="ECO:0000313" key="2">
    <source>
        <dbReference type="Proteomes" id="UP000485058"/>
    </source>
</evidence>
<accession>A0A699Z494</accession>
<dbReference type="EMBL" id="BLLF01001141">
    <property type="protein sequence ID" value="GFH17393.1"/>
    <property type="molecule type" value="Genomic_DNA"/>
</dbReference>